<feature type="compositionally biased region" description="Basic and acidic residues" evidence="11">
    <location>
        <begin position="547"/>
        <end position="556"/>
    </location>
</feature>
<evidence type="ECO:0000256" key="11">
    <source>
        <dbReference type="SAM" id="MobiDB-lite"/>
    </source>
</evidence>
<gene>
    <name evidence="13" type="ORF">F503_01641</name>
</gene>
<feature type="region of interest" description="Disordered" evidence="11">
    <location>
        <begin position="471"/>
        <end position="500"/>
    </location>
</feature>
<keyword evidence="4" id="KW-0547">Nucleotide-binding</keyword>
<keyword evidence="2" id="KW-0723">Serine/threonine-protein kinase</keyword>
<dbReference type="CDD" id="cd00180">
    <property type="entry name" value="PKc"/>
    <property type="match status" value="1"/>
</dbReference>
<dbReference type="InterPro" id="IPR050339">
    <property type="entry name" value="CC_SR_Kinase"/>
</dbReference>
<feature type="compositionally biased region" description="Polar residues" evidence="11">
    <location>
        <begin position="519"/>
        <end position="535"/>
    </location>
</feature>
<keyword evidence="14" id="KW-1185">Reference proteome</keyword>
<dbReference type="GO" id="GO:0005634">
    <property type="term" value="C:nucleus"/>
    <property type="evidence" value="ECO:0007669"/>
    <property type="project" value="TreeGrafter"/>
</dbReference>
<evidence type="ECO:0000256" key="6">
    <source>
        <dbReference type="ARBA" id="ARBA00022840"/>
    </source>
</evidence>
<dbReference type="EMBL" id="KE148173">
    <property type="protein sequence ID" value="EPE02900.1"/>
    <property type="molecule type" value="Genomic_DNA"/>
</dbReference>
<comment type="similarity">
    <text evidence="8">Belongs to the protein kinase superfamily. Ser/Thr protein kinase family. GCN2 subfamily.</text>
</comment>
<proteinExistence type="inferred from homology"/>
<dbReference type="SMART" id="SM00220">
    <property type="entry name" value="S_TKc"/>
    <property type="match status" value="1"/>
</dbReference>
<evidence type="ECO:0000256" key="8">
    <source>
        <dbReference type="ARBA" id="ARBA00037982"/>
    </source>
</evidence>
<dbReference type="HOGENOM" id="CLU_389363_0_0_1"/>
<dbReference type="PROSITE" id="PS00108">
    <property type="entry name" value="PROTEIN_KINASE_ST"/>
    <property type="match status" value="1"/>
</dbReference>
<evidence type="ECO:0000313" key="13">
    <source>
        <dbReference type="EMBL" id="EPE02900.1"/>
    </source>
</evidence>
<dbReference type="InterPro" id="IPR000719">
    <property type="entry name" value="Prot_kinase_dom"/>
</dbReference>
<dbReference type="EC" id="2.7.11.1" evidence="1"/>
<dbReference type="Pfam" id="PF00069">
    <property type="entry name" value="Pkinase"/>
    <property type="match status" value="1"/>
</dbReference>
<evidence type="ECO:0000256" key="7">
    <source>
        <dbReference type="ARBA" id="ARBA00023193"/>
    </source>
</evidence>
<dbReference type="OrthoDB" id="4062651at2759"/>
<feature type="compositionally biased region" description="Polar residues" evidence="11">
    <location>
        <begin position="471"/>
        <end position="487"/>
    </location>
</feature>
<sequence>MDAETEPQDTVFYLLGANELANEVINSLEDGDSNGPRITFDTPTGDCSALRIQTSHARTADRLAQFGRWEQCEIVLPQDFCDLECYIDVNPVSDGTGSQCAIVLCPDTISEPNESLDREYHLEIGSATFLIHAPVGDGQRIPSQEMLSERIRYFGAQSWWPYRDYLESVPLAHIKLRRLGIGAQGTVYHVVSVFDGCHFACKVMDVTVYIRTSRVKNTASYKDHLRREVGLVREARSREGGDHIAEYLRAEILDRGREAFIYMYVYDGSVADLIRGRWFEEEATKKLRVYHMASQISSALCSLSTSDRTTRARALIHRDIKPENILFKNQHYVLSDFGLAKAVDRNASLVGTEMYKAPEMANTGRNSHHTPAPHTTKIDIYSLGITMVVCYNSWSAEDIFQNYSHNMGSWRSYAKMKLAQFAGEDFACAGAILESSPVNRPAARTIRGELGGYINGIDSHYPTHLPPLDWTSTFDPNITQTQSSGQRSAPAGEGSGEYMHNGERWASSAMYEPRCFDSTVPQLNPMPNNQSGPSPQSFPPDFTPHNNWHDDDARDDPLEDDCSGDDPIHNPVDVDVHRRLRQRRTGPREYLCHRQRPCAAGVGDSIGCFGTHDGAVGMGKGDRHGRLGMGYFGRTAAVLGGVCRVYSRRAGRMGCADQRPAGVLDGGLRAVACIAVRVLVHYRELLRQLQLQRQVQLVILLPLSSPPPP</sequence>
<name>S3CQJ0_OPHP1</name>
<dbReference type="SUPFAM" id="SSF56112">
    <property type="entry name" value="Protein kinase-like (PK-like)"/>
    <property type="match status" value="1"/>
</dbReference>
<keyword evidence="7" id="KW-0652">Protein synthesis inhibitor</keyword>
<dbReference type="AlphaFoldDB" id="S3CQJ0"/>
<dbReference type="PROSITE" id="PS50011">
    <property type="entry name" value="PROTEIN_KINASE_DOM"/>
    <property type="match status" value="1"/>
</dbReference>
<protein>
    <recommendedName>
        <fullName evidence="1">non-specific serine/threonine protein kinase</fullName>
        <ecNumber evidence="1">2.7.11.1</ecNumber>
    </recommendedName>
</protein>
<organism evidence="13 14">
    <name type="scientific">Ophiostoma piceae (strain UAMH 11346)</name>
    <name type="common">Sap stain fungus</name>
    <dbReference type="NCBI Taxonomy" id="1262450"/>
    <lineage>
        <taxon>Eukaryota</taxon>
        <taxon>Fungi</taxon>
        <taxon>Dikarya</taxon>
        <taxon>Ascomycota</taxon>
        <taxon>Pezizomycotina</taxon>
        <taxon>Sordariomycetes</taxon>
        <taxon>Sordariomycetidae</taxon>
        <taxon>Ophiostomatales</taxon>
        <taxon>Ophiostomataceae</taxon>
        <taxon>Ophiostoma</taxon>
    </lineage>
</organism>
<dbReference type="PANTHER" id="PTHR11042:SF160">
    <property type="entry name" value="EUKARYOTIC TRANSLATION INITIATION FACTOR 2-ALPHA KINASE 1"/>
    <property type="match status" value="1"/>
</dbReference>
<accession>S3CQJ0</accession>
<dbReference type="GO" id="GO:0004694">
    <property type="term" value="F:eukaryotic translation initiation factor 2alpha kinase activity"/>
    <property type="evidence" value="ECO:0007669"/>
    <property type="project" value="TreeGrafter"/>
</dbReference>
<dbReference type="Proteomes" id="UP000016923">
    <property type="component" value="Unassembled WGS sequence"/>
</dbReference>
<dbReference type="PANTHER" id="PTHR11042">
    <property type="entry name" value="EUKARYOTIC TRANSLATION INITIATION FACTOR 2-ALPHA KINASE EIF2-ALPHA KINASE -RELATED"/>
    <property type="match status" value="1"/>
</dbReference>
<feature type="region of interest" description="Disordered" evidence="11">
    <location>
        <begin position="517"/>
        <end position="580"/>
    </location>
</feature>
<dbReference type="InterPro" id="IPR008271">
    <property type="entry name" value="Ser/Thr_kinase_AS"/>
</dbReference>
<dbReference type="GO" id="GO:0005524">
    <property type="term" value="F:ATP binding"/>
    <property type="evidence" value="ECO:0007669"/>
    <property type="project" value="UniProtKB-KW"/>
</dbReference>
<evidence type="ECO:0000313" key="14">
    <source>
        <dbReference type="Proteomes" id="UP000016923"/>
    </source>
</evidence>
<evidence type="ECO:0000256" key="9">
    <source>
        <dbReference type="ARBA" id="ARBA00048659"/>
    </source>
</evidence>
<dbReference type="GO" id="GO:0005737">
    <property type="term" value="C:cytoplasm"/>
    <property type="evidence" value="ECO:0007669"/>
    <property type="project" value="TreeGrafter"/>
</dbReference>
<evidence type="ECO:0000256" key="10">
    <source>
        <dbReference type="ARBA" id="ARBA00048977"/>
    </source>
</evidence>
<dbReference type="VEuPathDB" id="FungiDB:F503_01641"/>
<dbReference type="GO" id="GO:0017148">
    <property type="term" value="P:negative regulation of translation"/>
    <property type="evidence" value="ECO:0007669"/>
    <property type="project" value="UniProtKB-KW"/>
</dbReference>
<feature type="domain" description="Protein kinase" evidence="12">
    <location>
        <begin position="173"/>
        <end position="454"/>
    </location>
</feature>
<evidence type="ECO:0000256" key="1">
    <source>
        <dbReference type="ARBA" id="ARBA00012513"/>
    </source>
</evidence>
<evidence type="ECO:0000256" key="2">
    <source>
        <dbReference type="ARBA" id="ARBA00022527"/>
    </source>
</evidence>
<keyword evidence="5 13" id="KW-0418">Kinase</keyword>
<dbReference type="eggNOG" id="KOG0616">
    <property type="taxonomic scope" value="Eukaryota"/>
</dbReference>
<keyword evidence="3" id="KW-0808">Transferase</keyword>
<dbReference type="STRING" id="1262450.S3CQJ0"/>
<reference evidence="13 14" key="1">
    <citation type="journal article" date="2013" name="BMC Genomics">
        <title>The genome and transcriptome of the pine saprophyte Ophiostoma piceae, and a comparison with the bark beetle-associated pine pathogen Grosmannia clavigera.</title>
        <authorList>
            <person name="Haridas S."/>
            <person name="Wang Y."/>
            <person name="Lim L."/>
            <person name="Massoumi Alamouti S."/>
            <person name="Jackman S."/>
            <person name="Docking R."/>
            <person name="Robertson G."/>
            <person name="Birol I."/>
            <person name="Bohlmann J."/>
            <person name="Breuil C."/>
        </authorList>
    </citation>
    <scope>NUCLEOTIDE SEQUENCE [LARGE SCALE GENOMIC DNA]</scope>
    <source>
        <strain evidence="13 14">UAMH 11346</strain>
    </source>
</reference>
<evidence type="ECO:0000256" key="5">
    <source>
        <dbReference type="ARBA" id="ARBA00022777"/>
    </source>
</evidence>
<comment type="catalytic activity">
    <reaction evidence="9">
        <text>L-threonyl-[protein] + ATP = O-phospho-L-threonyl-[protein] + ADP + H(+)</text>
        <dbReference type="Rhea" id="RHEA:46608"/>
        <dbReference type="Rhea" id="RHEA-COMP:11060"/>
        <dbReference type="Rhea" id="RHEA-COMP:11605"/>
        <dbReference type="ChEBI" id="CHEBI:15378"/>
        <dbReference type="ChEBI" id="CHEBI:30013"/>
        <dbReference type="ChEBI" id="CHEBI:30616"/>
        <dbReference type="ChEBI" id="CHEBI:61977"/>
        <dbReference type="ChEBI" id="CHEBI:456216"/>
        <dbReference type="EC" id="2.7.11.1"/>
    </reaction>
    <physiologicalReaction direction="left-to-right" evidence="9">
        <dbReference type="Rhea" id="RHEA:46609"/>
    </physiologicalReaction>
</comment>
<evidence type="ECO:0000256" key="4">
    <source>
        <dbReference type="ARBA" id="ARBA00022741"/>
    </source>
</evidence>
<comment type="catalytic activity">
    <reaction evidence="10">
        <text>L-seryl-[protein] + ATP = O-phospho-L-seryl-[protein] + ADP + H(+)</text>
        <dbReference type="Rhea" id="RHEA:17989"/>
        <dbReference type="Rhea" id="RHEA-COMP:9863"/>
        <dbReference type="Rhea" id="RHEA-COMP:11604"/>
        <dbReference type="ChEBI" id="CHEBI:15378"/>
        <dbReference type="ChEBI" id="CHEBI:29999"/>
        <dbReference type="ChEBI" id="CHEBI:30616"/>
        <dbReference type="ChEBI" id="CHEBI:83421"/>
        <dbReference type="ChEBI" id="CHEBI:456216"/>
        <dbReference type="EC" id="2.7.11.1"/>
    </reaction>
    <physiologicalReaction direction="left-to-right" evidence="10">
        <dbReference type="Rhea" id="RHEA:17990"/>
    </physiologicalReaction>
</comment>
<dbReference type="InterPro" id="IPR011009">
    <property type="entry name" value="Kinase-like_dom_sf"/>
</dbReference>
<feature type="compositionally biased region" description="Basic and acidic residues" evidence="11">
    <location>
        <begin position="566"/>
        <end position="577"/>
    </location>
</feature>
<dbReference type="Gene3D" id="1.10.510.10">
    <property type="entry name" value="Transferase(Phosphotransferase) domain 1"/>
    <property type="match status" value="1"/>
</dbReference>
<evidence type="ECO:0000259" key="12">
    <source>
        <dbReference type="PROSITE" id="PS50011"/>
    </source>
</evidence>
<evidence type="ECO:0000256" key="3">
    <source>
        <dbReference type="ARBA" id="ARBA00022679"/>
    </source>
</evidence>
<keyword evidence="6" id="KW-0067">ATP-binding</keyword>